<evidence type="ECO:0000313" key="2">
    <source>
        <dbReference type="EMBL" id="EEE60497.1"/>
    </source>
</evidence>
<dbReference type="AlphaFoldDB" id="B9FDN0"/>
<accession>B9FDN0</accession>
<sequence>MGEIGAEVVYLARPMEGGVGAAGEEPIGVEEGAQAAEHDANGDRRRDARPHHRRVVPPPPLSAWSLASSSLFAWSREAVLRC</sequence>
<reference evidence="2" key="2">
    <citation type="submission" date="2008-12" db="EMBL/GenBank/DDBJ databases">
        <title>Improved gene annotation of the rice (Oryza sativa) genomes.</title>
        <authorList>
            <person name="Wang J."/>
            <person name="Li R."/>
            <person name="Fan W."/>
            <person name="Huang Q."/>
            <person name="Zhang J."/>
            <person name="Zhou Y."/>
            <person name="Hu Y."/>
            <person name="Zi S."/>
            <person name="Li J."/>
            <person name="Ni P."/>
            <person name="Zheng H."/>
            <person name="Zhang Y."/>
            <person name="Zhao M."/>
            <person name="Hao Q."/>
            <person name="McDermott J."/>
            <person name="Samudrala R."/>
            <person name="Kristiansen K."/>
            <person name="Wong G.K.-S."/>
        </authorList>
    </citation>
    <scope>NUCLEOTIDE SEQUENCE</scope>
</reference>
<name>B9FDN0_ORYSJ</name>
<organism evidence="2">
    <name type="scientific">Oryza sativa subsp. japonica</name>
    <name type="common">Rice</name>
    <dbReference type="NCBI Taxonomy" id="39947"/>
    <lineage>
        <taxon>Eukaryota</taxon>
        <taxon>Viridiplantae</taxon>
        <taxon>Streptophyta</taxon>
        <taxon>Embryophyta</taxon>
        <taxon>Tracheophyta</taxon>
        <taxon>Spermatophyta</taxon>
        <taxon>Magnoliopsida</taxon>
        <taxon>Liliopsida</taxon>
        <taxon>Poales</taxon>
        <taxon>Poaceae</taxon>
        <taxon>BOP clade</taxon>
        <taxon>Oryzoideae</taxon>
        <taxon>Oryzeae</taxon>
        <taxon>Oryzinae</taxon>
        <taxon>Oryza</taxon>
        <taxon>Oryza sativa</taxon>
    </lineage>
</organism>
<protein>
    <submittedName>
        <fullName evidence="2">Uncharacterized protein</fullName>
    </submittedName>
</protein>
<dbReference type="EMBL" id="CM000141">
    <property type="protein sequence ID" value="EEE60497.1"/>
    <property type="molecule type" value="Genomic_DNA"/>
</dbReference>
<feature type="compositionally biased region" description="Basic and acidic residues" evidence="1">
    <location>
        <begin position="36"/>
        <end position="46"/>
    </location>
</feature>
<gene>
    <name evidence="2" type="ORF">OsJ_13794</name>
</gene>
<dbReference type="Proteomes" id="UP000007752">
    <property type="component" value="Chromosome 4"/>
</dbReference>
<feature type="region of interest" description="Disordered" evidence="1">
    <location>
        <begin position="18"/>
        <end position="60"/>
    </location>
</feature>
<evidence type="ECO:0000256" key="1">
    <source>
        <dbReference type="SAM" id="MobiDB-lite"/>
    </source>
</evidence>
<proteinExistence type="predicted"/>
<reference evidence="2" key="1">
    <citation type="journal article" date="2005" name="PLoS Biol.">
        <title>The genomes of Oryza sativa: a history of duplications.</title>
        <authorList>
            <person name="Yu J."/>
            <person name="Wang J."/>
            <person name="Lin W."/>
            <person name="Li S."/>
            <person name="Li H."/>
            <person name="Zhou J."/>
            <person name="Ni P."/>
            <person name="Dong W."/>
            <person name="Hu S."/>
            <person name="Zeng C."/>
            <person name="Zhang J."/>
            <person name="Zhang Y."/>
            <person name="Li R."/>
            <person name="Xu Z."/>
            <person name="Li S."/>
            <person name="Li X."/>
            <person name="Zheng H."/>
            <person name="Cong L."/>
            <person name="Lin L."/>
            <person name="Yin J."/>
            <person name="Geng J."/>
            <person name="Li G."/>
            <person name="Shi J."/>
            <person name="Liu J."/>
            <person name="Lv H."/>
            <person name="Li J."/>
            <person name="Wang J."/>
            <person name="Deng Y."/>
            <person name="Ran L."/>
            <person name="Shi X."/>
            <person name="Wang X."/>
            <person name="Wu Q."/>
            <person name="Li C."/>
            <person name="Ren X."/>
            <person name="Wang J."/>
            <person name="Wang X."/>
            <person name="Li D."/>
            <person name="Liu D."/>
            <person name="Zhang X."/>
            <person name="Ji Z."/>
            <person name="Zhao W."/>
            <person name="Sun Y."/>
            <person name="Zhang Z."/>
            <person name="Bao J."/>
            <person name="Han Y."/>
            <person name="Dong L."/>
            <person name="Ji J."/>
            <person name="Chen P."/>
            <person name="Wu S."/>
            <person name="Liu J."/>
            <person name="Xiao Y."/>
            <person name="Bu D."/>
            <person name="Tan J."/>
            <person name="Yang L."/>
            <person name="Ye C."/>
            <person name="Zhang J."/>
            <person name="Xu J."/>
            <person name="Zhou Y."/>
            <person name="Yu Y."/>
            <person name="Zhang B."/>
            <person name="Zhuang S."/>
            <person name="Wei H."/>
            <person name="Liu B."/>
            <person name="Lei M."/>
            <person name="Yu H."/>
            <person name="Li Y."/>
            <person name="Xu H."/>
            <person name="Wei S."/>
            <person name="He X."/>
            <person name="Fang L."/>
            <person name="Zhang Z."/>
            <person name="Zhang Y."/>
            <person name="Huang X."/>
            <person name="Su Z."/>
            <person name="Tong W."/>
            <person name="Li J."/>
            <person name="Tong Z."/>
            <person name="Li S."/>
            <person name="Ye J."/>
            <person name="Wang L."/>
            <person name="Fang L."/>
            <person name="Lei T."/>
            <person name="Chen C."/>
            <person name="Chen H."/>
            <person name="Xu Z."/>
            <person name="Li H."/>
            <person name="Huang H."/>
            <person name="Zhang F."/>
            <person name="Xu H."/>
            <person name="Li N."/>
            <person name="Zhao C."/>
            <person name="Li S."/>
            <person name="Dong L."/>
            <person name="Huang Y."/>
            <person name="Li L."/>
            <person name="Xi Y."/>
            <person name="Qi Q."/>
            <person name="Li W."/>
            <person name="Zhang B."/>
            <person name="Hu W."/>
            <person name="Zhang Y."/>
            <person name="Tian X."/>
            <person name="Jiao Y."/>
            <person name="Liang X."/>
            <person name="Jin J."/>
            <person name="Gao L."/>
            <person name="Zheng W."/>
            <person name="Hao B."/>
            <person name="Liu S."/>
            <person name="Wang W."/>
            <person name="Yuan L."/>
            <person name="Cao M."/>
            <person name="McDermott J."/>
            <person name="Samudrala R."/>
            <person name="Wang J."/>
            <person name="Wong G.K."/>
            <person name="Yang H."/>
        </authorList>
    </citation>
    <scope>NUCLEOTIDE SEQUENCE [LARGE SCALE GENOMIC DNA]</scope>
</reference>